<dbReference type="OrthoDB" id="369835at2"/>
<evidence type="ECO:0000256" key="8">
    <source>
        <dbReference type="SAM" id="MobiDB-lite"/>
    </source>
</evidence>
<proteinExistence type="inferred from homology"/>
<dbReference type="GO" id="GO:0004888">
    <property type="term" value="F:transmembrane signaling receptor activity"/>
    <property type="evidence" value="ECO:0007669"/>
    <property type="project" value="InterPro"/>
</dbReference>
<evidence type="ECO:0000313" key="13">
    <source>
        <dbReference type="Proteomes" id="UP000254060"/>
    </source>
</evidence>
<evidence type="ECO:0000256" key="6">
    <source>
        <dbReference type="PROSITE-ProRule" id="PRU00284"/>
    </source>
</evidence>
<dbReference type="Pfam" id="PF00015">
    <property type="entry name" value="MCPsignal"/>
    <property type="match status" value="1"/>
</dbReference>
<dbReference type="STRING" id="1397694.GCA_000702585_01022"/>
<dbReference type="Gene3D" id="1.10.287.950">
    <property type="entry name" value="Methyl-accepting chemotaxis protein"/>
    <property type="match status" value="1"/>
</dbReference>
<dbReference type="SMART" id="SM00304">
    <property type="entry name" value="HAMP"/>
    <property type="match status" value="1"/>
</dbReference>
<dbReference type="PROSITE" id="PS50885">
    <property type="entry name" value="HAMP"/>
    <property type="match status" value="1"/>
</dbReference>
<organism evidence="12 13">
    <name type="scientific">Exiguobacterium aurantiacum</name>
    <dbReference type="NCBI Taxonomy" id="33987"/>
    <lineage>
        <taxon>Bacteria</taxon>
        <taxon>Bacillati</taxon>
        <taxon>Bacillota</taxon>
        <taxon>Bacilli</taxon>
        <taxon>Bacillales</taxon>
        <taxon>Bacillales Family XII. Incertae Sedis</taxon>
        <taxon>Exiguobacterium</taxon>
    </lineage>
</organism>
<name>A0A377FQQ6_9BACL</name>
<sequence length="579" mass="63693">MNRNKSQSLQTRILLAMLAFVTLLVIIFMVVQVVSTKQTVLRSMQAVLVEDADRISETIDADAYAAFLQNPTKDATFEQFREQLDTYRTQIGAMYVYTLAVDGDELQIIVDGMSADDAVDIGTPTTATSLEDARPALEGEQVTTPIVEDPEYGDYMTVLVPIMRGNEVIGLLGIDKGARDVEAVTNDVLRASLPPVLLGLLGLLLFASFAIWRYLGWKLRPLRDLERVATHIAEGDLLTASEEMEKIQIRSNDEIKRLTASMDKMAKMLKELISNLQTSAQTVRDESGNVASISEEVNDASRQIAYTMEEIASGVENQSVLTMRLYGHMNEFSELVDQTTKDGAEVSGQAEDVSRVTTAGLHLMEDAVGKMTNIHGQVQASQRQVKDFERQADEVTTLVTMIRQISEQTNLLALNAAIEAARAGEHGKGFAVVASEIRNLSTSVAKSVSEISEIVGSVKHNSIALGETFTDSMRAAEDGKRTLEETKQAFNAIEQSVRDMQRLTDSMQSQLDRVKANQTDIKQGLSDIASISEESTAGNEEVAASTEQMSATSETMNRLVKELSHTAEDMQRMSRQFKL</sequence>
<reference evidence="12 13" key="1">
    <citation type="submission" date="2018-06" db="EMBL/GenBank/DDBJ databases">
        <authorList>
            <consortium name="Pathogen Informatics"/>
            <person name="Doyle S."/>
        </authorList>
    </citation>
    <scope>NUCLEOTIDE SEQUENCE [LARGE SCALE GENOMIC DNA]</scope>
    <source>
        <strain evidence="12 13">NCTC13163</strain>
    </source>
</reference>
<dbReference type="SUPFAM" id="SSF58104">
    <property type="entry name" value="Methyl-accepting chemotaxis protein (MCP) signaling domain"/>
    <property type="match status" value="1"/>
</dbReference>
<feature type="compositionally biased region" description="Polar residues" evidence="8">
    <location>
        <begin position="545"/>
        <end position="555"/>
    </location>
</feature>
<keyword evidence="9" id="KW-0812">Transmembrane</keyword>
<evidence type="ECO:0000313" key="12">
    <source>
        <dbReference type="EMBL" id="STO07161.1"/>
    </source>
</evidence>
<dbReference type="Pfam" id="PF00672">
    <property type="entry name" value="HAMP"/>
    <property type="match status" value="1"/>
</dbReference>
<evidence type="ECO:0000256" key="9">
    <source>
        <dbReference type="SAM" id="Phobius"/>
    </source>
</evidence>
<gene>
    <name evidence="12" type="primary">mcpB_1</name>
    <name evidence="12" type="ORF">NCTC13163_00506</name>
</gene>
<evidence type="ECO:0000256" key="3">
    <source>
        <dbReference type="ARBA" id="ARBA00023136"/>
    </source>
</evidence>
<dbReference type="InterPro" id="IPR004090">
    <property type="entry name" value="Chemotax_Me-accpt_rcpt"/>
</dbReference>
<feature type="transmembrane region" description="Helical" evidence="9">
    <location>
        <begin position="196"/>
        <end position="215"/>
    </location>
</feature>
<comment type="subcellular location">
    <subcellularLocation>
        <location evidence="1">Cell membrane</location>
    </subcellularLocation>
</comment>
<dbReference type="AlphaFoldDB" id="A0A377FQQ6"/>
<evidence type="ECO:0000256" key="5">
    <source>
        <dbReference type="ARBA" id="ARBA00029447"/>
    </source>
</evidence>
<dbReference type="PANTHER" id="PTHR32089:SF114">
    <property type="entry name" value="METHYL-ACCEPTING CHEMOTAXIS PROTEIN MCPB"/>
    <property type="match status" value="1"/>
</dbReference>
<evidence type="ECO:0000259" key="10">
    <source>
        <dbReference type="PROSITE" id="PS50111"/>
    </source>
</evidence>
<evidence type="ECO:0000259" key="11">
    <source>
        <dbReference type="PROSITE" id="PS50885"/>
    </source>
</evidence>
<dbReference type="EMBL" id="UGGP01000001">
    <property type="protein sequence ID" value="STO07161.1"/>
    <property type="molecule type" value="Genomic_DNA"/>
</dbReference>
<protein>
    <submittedName>
        <fullName evidence="12">H3</fullName>
    </submittedName>
</protein>
<dbReference type="SMART" id="SM00283">
    <property type="entry name" value="MA"/>
    <property type="match status" value="1"/>
</dbReference>
<keyword evidence="2" id="KW-1003">Cell membrane</keyword>
<dbReference type="PROSITE" id="PS50111">
    <property type="entry name" value="CHEMOTAXIS_TRANSDUC_2"/>
    <property type="match status" value="1"/>
</dbReference>
<dbReference type="GO" id="GO:0007165">
    <property type="term" value="P:signal transduction"/>
    <property type="evidence" value="ECO:0007669"/>
    <property type="project" value="UniProtKB-KW"/>
</dbReference>
<dbReference type="PRINTS" id="PR00260">
    <property type="entry name" value="CHEMTRNSDUCR"/>
</dbReference>
<feature type="transmembrane region" description="Helical" evidence="9">
    <location>
        <begin position="12"/>
        <end position="34"/>
    </location>
</feature>
<feature type="domain" description="HAMP" evidence="11">
    <location>
        <begin position="216"/>
        <end position="274"/>
    </location>
</feature>
<comment type="similarity">
    <text evidence="5">Belongs to the methyl-accepting chemotaxis (MCP) protein family.</text>
</comment>
<feature type="coiled-coil region" evidence="7">
    <location>
        <begin position="255"/>
        <end position="286"/>
    </location>
</feature>
<evidence type="ECO:0000256" key="2">
    <source>
        <dbReference type="ARBA" id="ARBA00022475"/>
    </source>
</evidence>
<feature type="region of interest" description="Disordered" evidence="8">
    <location>
        <begin position="533"/>
        <end position="555"/>
    </location>
</feature>
<keyword evidence="3 9" id="KW-0472">Membrane</keyword>
<dbReference type="PANTHER" id="PTHR32089">
    <property type="entry name" value="METHYL-ACCEPTING CHEMOTAXIS PROTEIN MCPB"/>
    <property type="match status" value="1"/>
</dbReference>
<evidence type="ECO:0000256" key="7">
    <source>
        <dbReference type="SAM" id="Coils"/>
    </source>
</evidence>
<keyword evidence="9" id="KW-1133">Transmembrane helix</keyword>
<keyword evidence="7" id="KW-0175">Coiled coil</keyword>
<evidence type="ECO:0000256" key="1">
    <source>
        <dbReference type="ARBA" id="ARBA00004236"/>
    </source>
</evidence>
<feature type="domain" description="Methyl-accepting transducer" evidence="10">
    <location>
        <begin position="293"/>
        <end position="550"/>
    </location>
</feature>
<dbReference type="GO" id="GO:0006935">
    <property type="term" value="P:chemotaxis"/>
    <property type="evidence" value="ECO:0007669"/>
    <property type="project" value="InterPro"/>
</dbReference>
<keyword evidence="4 6" id="KW-0807">Transducer</keyword>
<dbReference type="Gene3D" id="6.10.340.10">
    <property type="match status" value="1"/>
</dbReference>
<accession>A0A377FQQ6</accession>
<dbReference type="RefSeq" id="WP_029334281.1">
    <property type="nucleotide sequence ID" value="NZ_UGGP01000001.1"/>
</dbReference>
<dbReference type="GO" id="GO:0005886">
    <property type="term" value="C:plasma membrane"/>
    <property type="evidence" value="ECO:0007669"/>
    <property type="project" value="UniProtKB-SubCell"/>
</dbReference>
<dbReference type="InterPro" id="IPR003660">
    <property type="entry name" value="HAMP_dom"/>
</dbReference>
<dbReference type="Proteomes" id="UP000254060">
    <property type="component" value="Unassembled WGS sequence"/>
</dbReference>
<dbReference type="InterPro" id="IPR004089">
    <property type="entry name" value="MCPsignal_dom"/>
</dbReference>
<dbReference type="CDD" id="cd06225">
    <property type="entry name" value="HAMP"/>
    <property type="match status" value="1"/>
</dbReference>
<evidence type="ECO:0000256" key="4">
    <source>
        <dbReference type="ARBA" id="ARBA00023224"/>
    </source>
</evidence>